<name>A8RE30_9FIRM</name>
<evidence type="ECO:0000259" key="1">
    <source>
        <dbReference type="Pfam" id="PF05598"/>
    </source>
</evidence>
<feature type="domain" description="Transposase InsH N-terminal" evidence="1">
    <location>
        <begin position="59"/>
        <end position="112"/>
    </location>
</feature>
<dbReference type="EMBL" id="ABAW02000024">
    <property type="protein sequence ID" value="EDP10430.1"/>
    <property type="molecule type" value="Genomic_DNA"/>
</dbReference>
<sequence>MTSTQINQENYTAYQPYMLLDFNFSFQNDVLKDDLSITILEVLRRINLSKFIDFLSLDPRSYDPVMMLTVILMAFAENGYASLRRLEKLCRYDVRYRSITNGCVPSYKSFERLMLE</sequence>
<organism evidence="2 3">
    <name type="scientific">Amedibacillus dolichus DSM 3991</name>
    <dbReference type="NCBI Taxonomy" id="428127"/>
    <lineage>
        <taxon>Bacteria</taxon>
        <taxon>Bacillati</taxon>
        <taxon>Bacillota</taxon>
        <taxon>Erysipelotrichia</taxon>
        <taxon>Erysipelotrichales</taxon>
        <taxon>Erysipelotrichaceae</taxon>
        <taxon>Amedibacillus</taxon>
    </lineage>
</organism>
<accession>A8RE30</accession>
<dbReference type="Pfam" id="PF05598">
    <property type="entry name" value="DUF772"/>
    <property type="match status" value="1"/>
</dbReference>
<dbReference type="HOGENOM" id="CLU_2202485_0_0_9"/>
<dbReference type="InterPro" id="IPR008490">
    <property type="entry name" value="Transposase_InsH_N"/>
</dbReference>
<evidence type="ECO:0000313" key="2">
    <source>
        <dbReference type="EMBL" id="EDP10430.1"/>
    </source>
</evidence>
<protein>
    <recommendedName>
        <fullName evidence="1">Transposase InsH N-terminal domain-containing protein</fullName>
    </recommendedName>
</protein>
<proteinExistence type="predicted"/>
<dbReference type="Proteomes" id="UP000004090">
    <property type="component" value="Unassembled WGS sequence"/>
</dbReference>
<reference evidence="2 3" key="1">
    <citation type="submission" date="2007-09" db="EMBL/GenBank/DDBJ databases">
        <title>Draft genome sequence of Eubacterium dolichum (DSM 3991).</title>
        <authorList>
            <person name="Sudarsanam P."/>
            <person name="Ley R."/>
            <person name="Guruge J."/>
            <person name="Turnbaugh P.J."/>
            <person name="Mahowald M."/>
            <person name="Liep D."/>
            <person name="Gordon J."/>
        </authorList>
    </citation>
    <scope>NUCLEOTIDE SEQUENCE [LARGE SCALE GENOMIC DNA]</scope>
    <source>
        <strain evidence="2 3">DSM 3991</strain>
    </source>
</reference>
<dbReference type="STRING" id="428127.EUBDOL_01672"/>
<reference evidence="2 3" key="2">
    <citation type="submission" date="2007-09" db="EMBL/GenBank/DDBJ databases">
        <authorList>
            <person name="Fulton L."/>
            <person name="Clifton S."/>
            <person name="Fulton B."/>
            <person name="Xu J."/>
            <person name="Minx P."/>
            <person name="Pepin K.H."/>
            <person name="Johnson M."/>
            <person name="Thiruvilangam P."/>
            <person name="Bhonagiri V."/>
            <person name="Nash W.E."/>
            <person name="Mardis E.R."/>
            <person name="Wilson R.K."/>
        </authorList>
    </citation>
    <scope>NUCLEOTIDE SEQUENCE [LARGE SCALE GENOMIC DNA]</scope>
    <source>
        <strain evidence="2 3">DSM 3991</strain>
    </source>
</reference>
<dbReference type="AlphaFoldDB" id="A8RE30"/>
<comment type="caution">
    <text evidence="2">The sequence shown here is derived from an EMBL/GenBank/DDBJ whole genome shotgun (WGS) entry which is preliminary data.</text>
</comment>
<gene>
    <name evidence="2" type="ORF">EUBDOL_01672</name>
</gene>
<dbReference type="eggNOG" id="COG3666">
    <property type="taxonomic scope" value="Bacteria"/>
</dbReference>
<evidence type="ECO:0000313" key="3">
    <source>
        <dbReference type="Proteomes" id="UP000004090"/>
    </source>
</evidence>